<feature type="transmembrane region" description="Helical" evidence="7">
    <location>
        <begin position="153"/>
        <end position="170"/>
    </location>
</feature>
<dbReference type="Proteomes" id="UP000612893">
    <property type="component" value="Unassembled WGS sequence"/>
</dbReference>
<evidence type="ECO:0000256" key="6">
    <source>
        <dbReference type="ARBA" id="ARBA00043993"/>
    </source>
</evidence>
<keyword evidence="5 7" id="KW-0472">Membrane</keyword>
<dbReference type="EMBL" id="JAEKNR010000095">
    <property type="protein sequence ID" value="MBJ7598124.1"/>
    <property type="molecule type" value="Genomic_DNA"/>
</dbReference>
<evidence type="ECO:0000256" key="1">
    <source>
        <dbReference type="ARBA" id="ARBA00004651"/>
    </source>
</evidence>
<evidence type="ECO:0000256" key="7">
    <source>
        <dbReference type="SAM" id="Phobius"/>
    </source>
</evidence>
<accession>A0A934K3C8</accession>
<evidence type="ECO:0000256" key="2">
    <source>
        <dbReference type="ARBA" id="ARBA00022475"/>
    </source>
</evidence>
<comment type="subcellular location">
    <subcellularLocation>
        <location evidence="1">Cell membrane</location>
        <topology evidence="1">Multi-pass membrane protein</topology>
    </subcellularLocation>
</comment>
<dbReference type="GO" id="GO:0005886">
    <property type="term" value="C:plasma membrane"/>
    <property type="evidence" value="ECO:0007669"/>
    <property type="project" value="UniProtKB-SubCell"/>
</dbReference>
<feature type="domain" description="Integral membrane bound transporter" evidence="8">
    <location>
        <begin position="416"/>
        <end position="541"/>
    </location>
</feature>
<evidence type="ECO:0000313" key="10">
    <source>
        <dbReference type="Proteomes" id="UP000612893"/>
    </source>
</evidence>
<comment type="caution">
    <text evidence="9">The sequence shown here is derived from an EMBL/GenBank/DDBJ whole genome shotgun (WGS) entry which is preliminary data.</text>
</comment>
<dbReference type="PANTHER" id="PTHR30509:SF9">
    <property type="entry name" value="MULTIDRUG RESISTANCE PROTEIN MDTO"/>
    <property type="match status" value="1"/>
</dbReference>
<evidence type="ECO:0000313" key="9">
    <source>
        <dbReference type="EMBL" id="MBJ7598124.1"/>
    </source>
</evidence>
<protein>
    <submittedName>
        <fullName evidence="9">FUSC family protein</fullName>
    </submittedName>
</protein>
<dbReference type="AlphaFoldDB" id="A0A934K3C8"/>
<feature type="transmembrane region" description="Helical" evidence="7">
    <location>
        <begin position="28"/>
        <end position="45"/>
    </location>
</feature>
<proteinExistence type="inferred from homology"/>
<feature type="transmembrane region" description="Helical" evidence="7">
    <location>
        <begin position="494"/>
        <end position="516"/>
    </location>
</feature>
<feature type="transmembrane region" description="Helical" evidence="7">
    <location>
        <begin position="130"/>
        <end position="147"/>
    </location>
</feature>
<feature type="transmembrane region" description="Helical" evidence="7">
    <location>
        <begin position="454"/>
        <end position="482"/>
    </location>
</feature>
<feature type="transmembrane region" description="Helical" evidence="7">
    <location>
        <begin position="101"/>
        <end position="123"/>
    </location>
</feature>
<feature type="transmembrane region" description="Helical" evidence="7">
    <location>
        <begin position="76"/>
        <end position="95"/>
    </location>
</feature>
<evidence type="ECO:0000256" key="4">
    <source>
        <dbReference type="ARBA" id="ARBA00022989"/>
    </source>
</evidence>
<keyword evidence="10" id="KW-1185">Reference proteome</keyword>
<evidence type="ECO:0000256" key="3">
    <source>
        <dbReference type="ARBA" id="ARBA00022692"/>
    </source>
</evidence>
<name>A0A934K3C8_9BACT</name>
<feature type="transmembrane region" description="Helical" evidence="7">
    <location>
        <begin position="51"/>
        <end position="69"/>
    </location>
</feature>
<feature type="transmembrane region" description="Helical" evidence="7">
    <location>
        <begin position="528"/>
        <end position="546"/>
    </location>
</feature>
<gene>
    <name evidence="9" type="ORF">JF922_08560</name>
</gene>
<organism evidence="9 10">
    <name type="scientific">Candidatus Nephthysia bennettiae</name>
    <dbReference type="NCBI Taxonomy" id="3127016"/>
    <lineage>
        <taxon>Bacteria</taxon>
        <taxon>Bacillati</taxon>
        <taxon>Candidatus Dormiibacterota</taxon>
        <taxon>Candidatus Dormibacteria</taxon>
        <taxon>Candidatus Dormibacterales</taxon>
        <taxon>Candidatus Dormibacteraceae</taxon>
        <taxon>Candidatus Nephthysia</taxon>
    </lineage>
</organism>
<dbReference type="Pfam" id="PF13515">
    <property type="entry name" value="FUSC_2"/>
    <property type="match status" value="1"/>
</dbReference>
<keyword evidence="4 7" id="KW-1133">Transmembrane helix</keyword>
<dbReference type="InterPro" id="IPR049453">
    <property type="entry name" value="Memb_transporter_dom"/>
</dbReference>
<evidence type="ECO:0000256" key="5">
    <source>
        <dbReference type="ARBA" id="ARBA00023136"/>
    </source>
</evidence>
<sequence>MQSMVASRAGAAARWRPDDPGFASLRRALRIALIMPPAFAFSIFVLRDTQITTFVAFGSFSLMVMADFGGERRPRAAAYAITILVGAILIVIGTLASAVPWVAALAMFLVAFCVQFVTVFGGYAAAAQPALQLLFVLAVTIPAPPAAIGSRLLGWTIAGLIVTLAGVFLWPRFERLKLHKAAAAALEALARLLEIRRGIRRDTARDGAVQDGAVQDAAVEAVRAVRGNYAATAKRAAGPTRRDRAFVELLTELERTLEFLDGPIWRRLSTRHPCRAEGDDLAAVLVRTLTASAQVLEGGQPPDLLALEDARAADRVALDKWAGQALREGQSPKAVLDGLDADHALRATSYLGLALGTNAMVAAGGSPDAELRLPAGTPREGASRVFLRVGRTLRTHLTWSSPIMHNAVRSALGLALAVLLARLLQVDHAFWVVLGTASVLRTNALATGRTTLQALLGTLLGFAVGAAFTAVAANTVLMWIALPIVAFLAGYASTAVGFLIGQAAFTINVLILFNLITPVGWRLGLARIEDVALGTAISVVVGLLLWPRGARRELSRAVAGFYRSVAVFLDTSFSRVLDGSTLQESMRARLLAVLARDRAHEALEQFLNERAAKRVSPETAALVLATGSHALMVGDNLNRFADMGYRGEQCSQGVLAVERQIDGTLEALRRLGDRLDRSHVDDQAAPVGSDGRLRDAALGCLQNWRNHPDAGRSAIAIVVAVEWVEQLADLTAALQLPVSELAKAGRVPWWR</sequence>
<evidence type="ECO:0000259" key="8">
    <source>
        <dbReference type="Pfam" id="PF13515"/>
    </source>
</evidence>
<keyword evidence="2" id="KW-1003">Cell membrane</keyword>
<comment type="similarity">
    <text evidence="6">Belongs to the YccS/YhfK family.</text>
</comment>
<keyword evidence="3 7" id="KW-0812">Transmembrane</keyword>
<reference evidence="9" key="1">
    <citation type="submission" date="2020-10" db="EMBL/GenBank/DDBJ databases">
        <title>Ca. Dormibacterota MAGs.</title>
        <authorList>
            <person name="Montgomery K."/>
        </authorList>
    </citation>
    <scope>NUCLEOTIDE SEQUENCE [LARGE SCALE GENOMIC DNA]</scope>
    <source>
        <strain evidence="9">SC8812_S17_10</strain>
    </source>
</reference>
<dbReference type="PANTHER" id="PTHR30509">
    <property type="entry name" value="P-HYDROXYBENZOIC ACID EFFLUX PUMP SUBUNIT-RELATED"/>
    <property type="match status" value="1"/>
</dbReference>